<keyword evidence="1" id="KW-0812">Transmembrane</keyword>
<accession>A0A9D0YZU6</accession>
<proteinExistence type="predicted"/>
<organism evidence="2 3">
    <name type="scientific">Candidatus Faecenecus gallistercoris</name>
    <dbReference type="NCBI Taxonomy" id="2840793"/>
    <lineage>
        <taxon>Bacteria</taxon>
        <taxon>Bacillati</taxon>
        <taxon>Bacillota</taxon>
        <taxon>Bacillota incertae sedis</taxon>
        <taxon>Candidatus Faecenecus</taxon>
    </lineage>
</organism>
<feature type="non-terminal residue" evidence="2">
    <location>
        <position position="183"/>
    </location>
</feature>
<feature type="transmembrane region" description="Helical" evidence="1">
    <location>
        <begin position="120"/>
        <end position="138"/>
    </location>
</feature>
<keyword evidence="1" id="KW-1133">Transmembrane helix</keyword>
<name>A0A9D0YZU6_9FIRM</name>
<reference evidence="2" key="2">
    <citation type="journal article" date="2021" name="PeerJ">
        <title>Extensive microbial diversity within the chicken gut microbiome revealed by metagenomics and culture.</title>
        <authorList>
            <person name="Gilroy R."/>
            <person name="Ravi A."/>
            <person name="Getino M."/>
            <person name="Pursley I."/>
            <person name="Horton D.L."/>
            <person name="Alikhan N.F."/>
            <person name="Baker D."/>
            <person name="Gharbi K."/>
            <person name="Hall N."/>
            <person name="Watson M."/>
            <person name="Adriaenssens E.M."/>
            <person name="Foster-Nyarko E."/>
            <person name="Jarju S."/>
            <person name="Secka A."/>
            <person name="Antonio M."/>
            <person name="Oren A."/>
            <person name="Chaudhuri R.R."/>
            <person name="La Ragione R."/>
            <person name="Hildebrand F."/>
            <person name="Pallen M.J."/>
        </authorList>
    </citation>
    <scope>NUCLEOTIDE SEQUENCE</scope>
    <source>
        <strain evidence="2">CHK165-10780</strain>
    </source>
</reference>
<evidence type="ECO:0000313" key="2">
    <source>
        <dbReference type="EMBL" id="HIQ64854.1"/>
    </source>
</evidence>
<evidence type="ECO:0000256" key="1">
    <source>
        <dbReference type="SAM" id="Phobius"/>
    </source>
</evidence>
<keyword evidence="1" id="KW-0472">Membrane</keyword>
<evidence type="ECO:0000313" key="3">
    <source>
        <dbReference type="Proteomes" id="UP000886725"/>
    </source>
</evidence>
<comment type="caution">
    <text evidence="2">The sequence shown here is derived from an EMBL/GenBank/DDBJ whole genome shotgun (WGS) entry which is preliminary data.</text>
</comment>
<dbReference type="Proteomes" id="UP000886725">
    <property type="component" value="Unassembled WGS sequence"/>
</dbReference>
<reference evidence="2" key="1">
    <citation type="submission" date="2020-10" db="EMBL/GenBank/DDBJ databases">
        <authorList>
            <person name="Gilroy R."/>
        </authorList>
    </citation>
    <scope>NUCLEOTIDE SEQUENCE</scope>
    <source>
        <strain evidence="2">CHK165-10780</strain>
    </source>
</reference>
<feature type="transmembrane region" description="Helical" evidence="1">
    <location>
        <begin position="87"/>
        <end position="108"/>
    </location>
</feature>
<feature type="transmembrane region" description="Helical" evidence="1">
    <location>
        <begin position="144"/>
        <end position="162"/>
    </location>
</feature>
<gene>
    <name evidence="2" type="ORF">IAC85_03855</name>
</gene>
<protein>
    <submittedName>
        <fullName evidence="2">Uncharacterized protein</fullName>
    </submittedName>
</protein>
<sequence length="183" mass="21681">MKKIKEWFKNYHPSRFVCYLFLALPIIFASIQCFGKLDNDSWFLLNTGRYIINHGFPSIDPFTIHEGFELVVQQWLTDVIFYEVFDLFGKVGVAFLIFGIYLIIIYIFYKLCQLLDENRFRLSVLLTVIFGVLYARFFLTSRPQIFDCLIFLVEFYLLESFINKKNTKYLIGLPILSLALINF</sequence>
<dbReference type="EMBL" id="DVFU01000072">
    <property type="protein sequence ID" value="HIQ64854.1"/>
    <property type="molecule type" value="Genomic_DNA"/>
</dbReference>
<dbReference type="AlphaFoldDB" id="A0A9D0YZU6"/>